<gene>
    <name evidence="2" type="ORF">PIB30_083117</name>
</gene>
<comment type="caution">
    <text evidence="2">The sequence shown here is derived from an EMBL/GenBank/DDBJ whole genome shotgun (WGS) entry which is preliminary data.</text>
</comment>
<keyword evidence="1" id="KW-1133">Transmembrane helix</keyword>
<feature type="transmembrane region" description="Helical" evidence="1">
    <location>
        <begin position="197"/>
        <end position="218"/>
    </location>
</feature>
<evidence type="ECO:0000313" key="2">
    <source>
        <dbReference type="EMBL" id="MED6224350.1"/>
    </source>
</evidence>
<organism evidence="2 3">
    <name type="scientific">Stylosanthes scabra</name>
    <dbReference type="NCBI Taxonomy" id="79078"/>
    <lineage>
        <taxon>Eukaryota</taxon>
        <taxon>Viridiplantae</taxon>
        <taxon>Streptophyta</taxon>
        <taxon>Embryophyta</taxon>
        <taxon>Tracheophyta</taxon>
        <taxon>Spermatophyta</taxon>
        <taxon>Magnoliopsida</taxon>
        <taxon>eudicotyledons</taxon>
        <taxon>Gunneridae</taxon>
        <taxon>Pentapetalae</taxon>
        <taxon>rosids</taxon>
        <taxon>fabids</taxon>
        <taxon>Fabales</taxon>
        <taxon>Fabaceae</taxon>
        <taxon>Papilionoideae</taxon>
        <taxon>50 kb inversion clade</taxon>
        <taxon>dalbergioids sensu lato</taxon>
        <taxon>Dalbergieae</taxon>
        <taxon>Pterocarpus clade</taxon>
        <taxon>Stylosanthes</taxon>
    </lineage>
</organism>
<proteinExistence type="predicted"/>
<protein>
    <submittedName>
        <fullName evidence="2">Uncharacterized protein</fullName>
    </submittedName>
</protein>
<evidence type="ECO:0000313" key="3">
    <source>
        <dbReference type="Proteomes" id="UP001341840"/>
    </source>
</evidence>
<dbReference type="EMBL" id="JASCZI010273163">
    <property type="protein sequence ID" value="MED6224350.1"/>
    <property type="molecule type" value="Genomic_DNA"/>
</dbReference>
<accession>A0ABU6ZR14</accession>
<sequence>MLQIELVWENISTLSLLGMERHLNQELLLQGSWEDSRFKKERPEVLLLKRVLHFKIKNLKTRVENIGGREFAESLAPNVQKLLEGFAFSHCTTCKAQFHLRVELFEDNSWRKAKFRLFVARDVFLVFLAVQTVIAGIGGFAYIMDKDGNFRNSFDDGWDRILSKTSYTILLLYCNDPRMAGCQNCCYGWGILDCFPASMEACFALVVVFVVIFALCLLRLYRKNPDVVNVYGWADWMAQLLDERDLGVLTSSMSLLVANQDIPQEYTYYSIPSPWLQCQDDYPADPRLSQENGALATINSQPPPADILSDLLGPLAIEGPLSSSVHPQPSTTFELEVTAVEATAIVPADPRLSQENGALTTVNSQPPPADILSDLLGPLAIEGPLSSSVHPQPSTTFELEGTAVEAAAIVPAGVQANSVQPIGNISERFQALCVKDSGVLYEDPYIQIGVKAKCRAHHGHMVLFLGNKNAAPCLCSSYHVASHPFQDGALTSTGNYTSRS</sequence>
<dbReference type="InterPro" id="IPR011989">
    <property type="entry name" value="ARM-like"/>
</dbReference>
<evidence type="ECO:0000256" key="1">
    <source>
        <dbReference type="SAM" id="Phobius"/>
    </source>
</evidence>
<dbReference type="Gene3D" id="2.60.40.1230">
    <property type="match status" value="1"/>
</dbReference>
<dbReference type="InterPro" id="IPR013041">
    <property type="entry name" value="Clathrin_app_Ig-like_sf"/>
</dbReference>
<dbReference type="Gene3D" id="1.25.10.10">
    <property type="entry name" value="Leucine-rich Repeat Variant"/>
    <property type="match status" value="1"/>
</dbReference>
<name>A0ABU6ZR14_9FABA</name>
<dbReference type="SUPFAM" id="SSF49348">
    <property type="entry name" value="Clathrin adaptor appendage domain"/>
    <property type="match status" value="1"/>
</dbReference>
<dbReference type="PANTHER" id="PTHR46347:SF4">
    <property type="entry name" value="RING_FYVE_PHD ZINC FINGER SUPERFAMILY PROTEIN"/>
    <property type="match status" value="1"/>
</dbReference>
<dbReference type="Proteomes" id="UP001341840">
    <property type="component" value="Unassembled WGS sequence"/>
</dbReference>
<keyword evidence="3" id="KW-1185">Reference proteome</keyword>
<feature type="transmembrane region" description="Helical" evidence="1">
    <location>
        <begin position="123"/>
        <end position="144"/>
    </location>
</feature>
<reference evidence="2 3" key="1">
    <citation type="journal article" date="2023" name="Plants (Basel)">
        <title>Bridging the Gap: Combining Genomics and Transcriptomics Approaches to Understand Stylosanthes scabra, an Orphan Legume from the Brazilian Caatinga.</title>
        <authorList>
            <person name="Ferreira-Neto J.R.C."/>
            <person name="da Silva M.D."/>
            <person name="Binneck E."/>
            <person name="de Melo N.F."/>
            <person name="da Silva R.H."/>
            <person name="de Melo A.L.T.M."/>
            <person name="Pandolfi V."/>
            <person name="Bustamante F.O."/>
            <person name="Brasileiro-Vidal A.C."/>
            <person name="Benko-Iseppon A.M."/>
        </authorList>
    </citation>
    <scope>NUCLEOTIDE SEQUENCE [LARGE SCALE GENOMIC DNA]</scope>
    <source>
        <tissue evidence="2">Leaves</tissue>
    </source>
</reference>
<dbReference type="PANTHER" id="PTHR46347">
    <property type="entry name" value="RING/FYVE/PHD ZINC FINGER SUPERFAMILY PROTEIN"/>
    <property type="match status" value="1"/>
</dbReference>
<keyword evidence="1" id="KW-0812">Transmembrane</keyword>
<keyword evidence="1" id="KW-0472">Membrane</keyword>